<dbReference type="EMBL" id="JBIRRB010000011">
    <property type="protein sequence ID" value="MFI0914302.1"/>
    <property type="molecule type" value="Genomic_DNA"/>
</dbReference>
<gene>
    <name evidence="3" type="ORF">ACH4TF_28180</name>
</gene>
<name>A0ABW7TDZ6_9ACTN</name>
<comment type="caution">
    <text evidence="3">The sequence shown here is derived from an EMBL/GenBank/DDBJ whole genome shotgun (WGS) entry which is preliminary data.</text>
</comment>
<dbReference type="Pfam" id="PF16466">
    <property type="entry name" value="DUF5047"/>
    <property type="match status" value="1"/>
</dbReference>
<dbReference type="InterPro" id="IPR032490">
    <property type="entry name" value="DUF5047"/>
</dbReference>
<keyword evidence="4" id="KW-1185">Reference proteome</keyword>
<accession>A0ABW7TDZ6</accession>
<dbReference type="Proteomes" id="UP001611162">
    <property type="component" value="Unassembled WGS sequence"/>
</dbReference>
<sequence>MYPISARFLAALSEPHTVATEVVLFRTDGRVERLEHTGGSVTIDRGQAIRRTCTVTTADPDLIPRTPADQLSVYGATLRISRGVQYPDGTSELVPLGVFRIDSVTGDPDYGPVTLSGKSLEAFIADDKFTTPYRASGTAIGAITALVQRSLPAASVVSTVTDAAIGPRTWDIEGDPWAAVQELAASLGAECYTDPDGVFTVAVLPDLLTTAPAWTVAAGEGGVLVNASRGMSSDKVFNAVLARGENTETNSPPVSALVTDSDPTSPTYWGGPFGRRPTFYTSSTLTTTAACTAAATLKLRAAMAPNSSGDLSSLPNPALLPGDVLRVVYAGGTRELHQVQGLTVPLSESGDFPITTISAKEDA</sequence>
<feature type="region of interest" description="Disordered" evidence="1">
    <location>
        <begin position="248"/>
        <end position="270"/>
    </location>
</feature>
<evidence type="ECO:0000313" key="3">
    <source>
        <dbReference type="EMBL" id="MFI0914302.1"/>
    </source>
</evidence>
<evidence type="ECO:0000259" key="2">
    <source>
        <dbReference type="Pfam" id="PF16466"/>
    </source>
</evidence>
<protein>
    <submittedName>
        <fullName evidence="3">DUF5047 domain-containing protein</fullName>
    </submittedName>
</protein>
<reference evidence="3 4" key="1">
    <citation type="submission" date="2024-10" db="EMBL/GenBank/DDBJ databases">
        <title>The Natural Products Discovery Center: Release of the First 8490 Sequenced Strains for Exploring Actinobacteria Biosynthetic Diversity.</title>
        <authorList>
            <person name="Kalkreuter E."/>
            <person name="Kautsar S.A."/>
            <person name="Yang D."/>
            <person name="Bader C.D."/>
            <person name="Teijaro C.N."/>
            <person name="Fluegel L."/>
            <person name="Davis C.M."/>
            <person name="Simpson J.R."/>
            <person name="Lauterbach L."/>
            <person name="Steele A.D."/>
            <person name="Gui C."/>
            <person name="Meng S."/>
            <person name="Li G."/>
            <person name="Viehrig K."/>
            <person name="Ye F."/>
            <person name="Su P."/>
            <person name="Kiefer A.F."/>
            <person name="Nichols A."/>
            <person name="Cepeda A.J."/>
            <person name="Yan W."/>
            <person name="Fan B."/>
            <person name="Jiang Y."/>
            <person name="Adhikari A."/>
            <person name="Zheng C.-J."/>
            <person name="Schuster L."/>
            <person name="Cowan T.M."/>
            <person name="Smanski M.J."/>
            <person name="Chevrette M.G."/>
            <person name="De Carvalho L.P.S."/>
            <person name="Shen B."/>
        </authorList>
    </citation>
    <scope>NUCLEOTIDE SEQUENCE [LARGE SCALE GENOMIC DNA]</scope>
    <source>
        <strain evidence="3 4">NPDC020979</strain>
    </source>
</reference>
<dbReference type="RefSeq" id="WP_397614296.1">
    <property type="nucleotide sequence ID" value="NZ_JBIRRB010000011.1"/>
</dbReference>
<proteinExistence type="predicted"/>
<organism evidence="3 4">
    <name type="scientific">Streptomyces abikoensis</name>
    <dbReference type="NCBI Taxonomy" id="97398"/>
    <lineage>
        <taxon>Bacteria</taxon>
        <taxon>Bacillati</taxon>
        <taxon>Actinomycetota</taxon>
        <taxon>Actinomycetes</taxon>
        <taxon>Kitasatosporales</taxon>
        <taxon>Streptomycetaceae</taxon>
        <taxon>Streptomyces</taxon>
    </lineage>
</organism>
<evidence type="ECO:0000256" key="1">
    <source>
        <dbReference type="SAM" id="MobiDB-lite"/>
    </source>
</evidence>
<evidence type="ECO:0000313" key="4">
    <source>
        <dbReference type="Proteomes" id="UP001611162"/>
    </source>
</evidence>
<feature type="domain" description="DUF5047" evidence="2">
    <location>
        <begin position="39"/>
        <end position="166"/>
    </location>
</feature>